<organism evidence="3 4">
    <name type="scientific">Actinophytocola glycyrrhizae</name>
    <dbReference type="NCBI Taxonomy" id="2044873"/>
    <lineage>
        <taxon>Bacteria</taxon>
        <taxon>Bacillati</taxon>
        <taxon>Actinomycetota</taxon>
        <taxon>Actinomycetes</taxon>
        <taxon>Pseudonocardiales</taxon>
        <taxon>Pseudonocardiaceae</taxon>
    </lineage>
</organism>
<name>A0ABV9SAG8_9PSEU</name>
<keyword evidence="2" id="KW-0472">Membrane</keyword>
<dbReference type="EMBL" id="JBHSIS010000010">
    <property type="protein sequence ID" value="MFC4856576.1"/>
    <property type="molecule type" value="Genomic_DNA"/>
</dbReference>
<feature type="compositionally biased region" description="Polar residues" evidence="1">
    <location>
        <begin position="62"/>
        <end position="78"/>
    </location>
</feature>
<protein>
    <recommendedName>
        <fullName evidence="5">LigA protein</fullName>
    </recommendedName>
</protein>
<comment type="caution">
    <text evidence="3">The sequence shown here is derived from an EMBL/GenBank/DDBJ whole genome shotgun (WGS) entry which is preliminary data.</text>
</comment>
<feature type="transmembrane region" description="Helical" evidence="2">
    <location>
        <begin position="40"/>
        <end position="60"/>
    </location>
</feature>
<evidence type="ECO:0000313" key="4">
    <source>
        <dbReference type="Proteomes" id="UP001595859"/>
    </source>
</evidence>
<keyword evidence="2" id="KW-1133">Transmembrane helix</keyword>
<dbReference type="RefSeq" id="WP_378058538.1">
    <property type="nucleotide sequence ID" value="NZ_JBHSIS010000010.1"/>
</dbReference>
<dbReference type="Proteomes" id="UP001595859">
    <property type="component" value="Unassembled WGS sequence"/>
</dbReference>
<evidence type="ECO:0000256" key="1">
    <source>
        <dbReference type="SAM" id="MobiDB-lite"/>
    </source>
</evidence>
<proteinExistence type="predicted"/>
<evidence type="ECO:0000256" key="2">
    <source>
        <dbReference type="SAM" id="Phobius"/>
    </source>
</evidence>
<keyword evidence="2" id="KW-0812">Transmembrane</keyword>
<sequence length="455" mass="47860">MDTREFADALREATADRVPREGFAEAVLSGSRRRRTRNRLTATAAVTGVAAAVAAVVLTVPSQSSLPPGDSTAVTSPPKQDLRLTRSGGELIGDADLTGRAVDAWNAGMAGAPVNPDGALDDRLGEPHVYWAGDTPVGDTVIVMQIVRLPADERVPPEERGQEVLVTGIVATAPGTDELRLLGAQDDPRAGQFLLPDDRTVLAVTYAGMSGTEYENIGLWASPEIRYAEDGTAGRDWIPVAIDDGVGIGTLPSGTNPLNVRLVTGQEAPSARVEQKTGAHLPLLRTATYPEPAPSPQPHGLEWEGTLAVGEPRDLAPPPSDIFVTAIRDDGILDSASYTEQQAKWTVVAGTAGDATVILGEHQELDHPAYLYAVTLGPDERTVAGVERVAEIDRDHALPVAYQLPDAQGTVIAAQGKSLSYRASADAAWSTPVDDAALVPADATQVRVGNEVIDL</sequence>
<accession>A0ABV9SAG8</accession>
<reference evidence="4" key="1">
    <citation type="journal article" date="2019" name="Int. J. Syst. Evol. Microbiol.">
        <title>The Global Catalogue of Microorganisms (GCM) 10K type strain sequencing project: providing services to taxonomists for standard genome sequencing and annotation.</title>
        <authorList>
            <consortium name="The Broad Institute Genomics Platform"/>
            <consortium name="The Broad Institute Genome Sequencing Center for Infectious Disease"/>
            <person name="Wu L."/>
            <person name="Ma J."/>
        </authorList>
    </citation>
    <scope>NUCLEOTIDE SEQUENCE [LARGE SCALE GENOMIC DNA]</scope>
    <source>
        <strain evidence="4">ZS-22-S1</strain>
    </source>
</reference>
<evidence type="ECO:0000313" key="3">
    <source>
        <dbReference type="EMBL" id="MFC4856576.1"/>
    </source>
</evidence>
<gene>
    <name evidence="3" type="ORF">ACFPCV_23985</name>
</gene>
<evidence type="ECO:0008006" key="5">
    <source>
        <dbReference type="Google" id="ProtNLM"/>
    </source>
</evidence>
<keyword evidence="4" id="KW-1185">Reference proteome</keyword>
<feature type="region of interest" description="Disordered" evidence="1">
    <location>
        <begin position="62"/>
        <end position="86"/>
    </location>
</feature>